<dbReference type="PANTHER" id="PTHR32089">
    <property type="entry name" value="METHYL-ACCEPTING CHEMOTAXIS PROTEIN MCPB"/>
    <property type="match status" value="1"/>
</dbReference>
<dbReference type="SMART" id="SM00304">
    <property type="entry name" value="HAMP"/>
    <property type="match status" value="1"/>
</dbReference>
<dbReference type="GO" id="GO:0006935">
    <property type="term" value="P:chemotaxis"/>
    <property type="evidence" value="ECO:0007669"/>
    <property type="project" value="UniProtKB-KW"/>
</dbReference>
<dbReference type="RefSeq" id="WP_161263049.1">
    <property type="nucleotide sequence ID" value="NZ_JAFBDC010000018.1"/>
</dbReference>
<dbReference type="EMBL" id="WXEX01000017">
    <property type="protein sequence ID" value="MZP44481.1"/>
    <property type="molecule type" value="Genomic_DNA"/>
</dbReference>
<dbReference type="GO" id="GO:0005886">
    <property type="term" value="C:plasma membrane"/>
    <property type="evidence" value="ECO:0007669"/>
    <property type="project" value="UniProtKB-SubCell"/>
</dbReference>
<keyword evidence="3" id="KW-0145">Chemotaxis</keyword>
<dbReference type="PANTHER" id="PTHR32089:SF112">
    <property type="entry name" value="LYSOZYME-LIKE PROTEIN-RELATED"/>
    <property type="match status" value="1"/>
</dbReference>
<evidence type="ECO:0000313" key="14">
    <source>
        <dbReference type="Proteomes" id="UP000471031"/>
    </source>
</evidence>
<feature type="domain" description="HAMP" evidence="12">
    <location>
        <begin position="307"/>
        <end position="362"/>
    </location>
</feature>
<evidence type="ECO:0000256" key="3">
    <source>
        <dbReference type="ARBA" id="ARBA00022500"/>
    </source>
</evidence>
<keyword evidence="14" id="KW-1185">Reference proteome</keyword>
<sequence length="668" mass="72091">MGRFNSIQFKMIGLVGAILFAVCTSISIISFYNFSSTLTAQTSGALTELANAYAIVIDKEIQSNFIALETIATIEGMKKQSEPLDNKMAILKAEMKRHGYKMMAFCEPSGKAVSTTGKESNIGDREYFKKALAGANAVSEPLISKDDNALVVSFAVPVKDNDRVVAVLVALYDGTKLSEITNAIHPDDSTQAFMISKSGVKIAHYNKDLVTSMDNDFENLKQDPHLASLVAIEKEMATGNSGTGKYEYKGISKFMGYAPVNSTGWSLAITAPEAKVFDGINQLKVVVLLLSVALLLIGLTLVYFAISTVVKPINRAIARMGVIAKGDFSRAVSAENLARTDEIGRLAQSMDTMQNAVKRIIGNIVGEANTSTTLAHTAKNHMNELNGDISDISAATEELSASMEETAASTEELNATSTEIERAVLSIAKKSHDGAETVLAISKRAQQLKANAVQSEQVAHSTHMEVESRLREAITQSKAIEQIRVLSDSILQITSQTNLLALNAAIEAARAGEAGRGFSVVADEIRKLAEDSKNTVTRIQQVADQVIASVENLSESAEQVLDFIQRQVIKDYAALINTGEQYFQDAEYVNTLVSDFSGTAEVLAESIQNMMKAIEEISCANNESAESTQQIAEKATLVLEKANAVSQIVSSTRDSFEKMTVVVGEFKI</sequence>
<comment type="similarity">
    <text evidence="8">Belongs to the methyl-accepting chemotaxis (MCP) protein family.</text>
</comment>
<dbReference type="Pfam" id="PF02743">
    <property type="entry name" value="dCache_1"/>
    <property type="match status" value="1"/>
</dbReference>
<dbReference type="InterPro" id="IPR029151">
    <property type="entry name" value="Sensor-like_sf"/>
</dbReference>
<dbReference type="PROSITE" id="PS50111">
    <property type="entry name" value="CHEMOTAXIS_TRANSDUC_2"/>
    <property type="match status" value="1"/>
</dbReference>
<evidence type="ECO:0000259" key="11">
    <source>
        <dbReference type="PROSITE" id="PS50111"/>
    </source>
</evidence>
<evidence type="ECO:0000256" key="1">
    <source>
        <dbReference type="ARBA" id="ARBA00004651"/>
    </source>
</evidence>
<accession>A0A845LG03</accession>
<dbReference type="GO" id="GO:0007165">
    <property type="term" value="P:signal transduction"/>
    <property type="evidence" value="ECO:0007669"/>
    <property type="project" value="UniProtKB-KW"/>
</dbReference>
<keyword evidence="2" id="KW-1003">Cell membrane</keyword>
<dbReference type="Gene3D" id="1.10.287.950">
    <property type="entry name" value="Methyl-accepting chemotaxis protein"/>
    <property type="match status" value="1"/>
</dbReference>
<dbReference type="SUPFAM" id="SSF58104">
    <property type="entry name" value="Methyl-accepting chemotaxis protein (MCP) signaling domain"/>
    <property type="match status" value="1"/>
</dbReference>
<comment type="subcellular location">
    <subcellularLocation>
        <location evidence="1">Cell membrane</location>
        <topology evidence="1">Multi-pass membrane protein</topology>
    </subcellularLocation>
</comment>
<dbReference type="SUPFAM" id="SSF103190">
    <property type="entry name" value="Sensory domain-like"/>
    <property type="match status" value="1"/>
</dbReference>
<dbReference type="AlphaFoldDB" id="A0A845LG03"/>
<evidence type="ECO:0000256" key="8">
    <source>
        <dbReference type="ARBA" id="ARBA00029447"/>
    </source>
</evidence>
<dbReference type="PROSITE" id="PS50885">
    <property type="entry name" value="HAMP"/>
    <property type="match status" value="1"/>
</dbReference>
<keyword evidence="5 10" id="KW-1133">Transmembrane helix</keyword>
<dbReference type="InterPro" id="IPR033479">
    <property type="entry name" value="dCache_1"/>
</dbReference>
<dbReference type="InterPro" id="IPR004089">
    <property type="entry name" value="MCPsignal_dom"/>
</dbReference>
<dbReference type="SMART" id="SM00283">
    <property type="entry name" value="MA"/>
    <property type="match status" value="1"/>
</dbReference>
<evidence type="ECO:0000259" key="12">
    <source>
        <dbReference type="PROSITE" id="PS50885"/>
    </source>
</evidence>
<evidence type="ECO:0000256" key="6">
    <source>
        <dbReference type="ARBA" id="ARBA00023136"/>
    </source>
</evidence>
<evidence type="ECO:0000256" key="10">
    <source>
        <dbReference type="SAM" id="Phobius"/>
    </source>
</evidence>
<evidence type="ECO:0000256" key="9">
    <source>
        <dbReference type="PROSITE-ProRule" id="PRU00284"/>
    </source>
</evidence>
<dbReference type="InterPro" id="IPR003660">
    <property type="entry name" value="HAMP_dom"/>
</dbReference>
<dbReference type="CDD" id="cd12914">
    <property type="entry name" value="PDC1_DGC_like"/>
    <property type="match status" value="1"/>
</dbReference>
<dbReference type="OrthoDB" id="9762005at2"/>
<organism evidence="13 14">
    <name type="scientific">Heliomicrobium gestii</name>
    <name type="common">Heliobacterium gestii</name>
    <dbReference type="NCBI Taxonomy" id="2699"/>
    <lineage>
        <taxon>Bacteria</taxon>
        <taxon>Bacillati</taxon>
        <taxon>Bacillota</taxon>
        <taxon>Clostridia</taxon>
        <taxon>Eubacteriales</taxon>
        <taxon>Heliobacteriaceae</taxon>
        <taxon>Heliomicrobium</taxon>
    </lineage>
</organism>
<name>A0A845LG03_HELGE</name>
<dbReference type="Gene3D" id="3.30.450.20">
    <property type="entry name" value="PAS domain"/>
    <property type="match status" value="1"/>
</dbReference>
<feature type="transmembrane region" description="Helical" evidence="10">
    <location>
        <begin position="12"/>
        <end position="32"/>
    </location>
</feature>
<keyword evidence="7 9" id="KW-0807">Transducer</keyword>
<evidence type="ECO:0000256" key="4">
    <source>
        <dbReference type="ARBA" id="ARBA00022692"/>
    </source>
</evidence>
<reference evidence="13 14" key="1">
    <citation type="submission" date="2020-01" db="EMBL/GenBank/DDBJ databases">
        <title>Whole genome sequence of Heliobacterium gestii DSM 11169.</title>
        <authorList>
            <person name="Kyndt J.A."/>
            <person name="Meyer T.E."/>
        </authorList>
    </citation>
    <scope>NUCLEOTIDE SEQUENCE [LARGE SCALE GENOMIC DNA]</scope>
    <source>
        <strain evidence="13 14">DSM 11169</strain>
    </source>
</reference>
<evidence type="ECO:0000256" key="2">
    <source>
        <dbReference type="ARBA" id="ARBA00022475"/>
    </source>
</evidence>
<keyword evidence="4 10" id="KW-0812">Transmembrane</keyword>
<keyword evidence="6 10" id="KW-0472">Membrane</keyword>
<evidence type="ECO:0000256" key="7">
    <source>
        <dbReference type="ARBA" id="ARBA00023224"/>
    </source>
</evidence>
<protein>
    <submittedName>
        <fullName evidence="13">HAMP domain-containing protein</fullName>
    </submittedName>
</protein>
<evidence type="ECO:0000256" key="5">
    <source>
        <dbReference type="ARBA" id="ARBA00022989"/>
    </source>
</evidence>
<evidence type="ECO:0000313" key="13">
    <source>
        <dbReference type="EMBL" id="MZP44481.1"/>
    </source>
</evidence>
<feature type="domain" description="Methyl-accepting transducer" evidence="11">
    <location>
        <begin position="381"/>
        <end position="632"/>
    </location>
</feature>
<dbReference type="Pfam" id="PF00672">
    <property type="entry name" value="HAMP"/>
    <property type="match status" value="1"/>
</dbReference>
<proteinExistence type="inferred from homology"/>
<gene>
    <name evidence="13" type="ORF">GTO89_15725</name>
</gene>
<dbReference type="Proteomes" id="UP000471031">
    <property type="component" value="Unassembled WGS sequence"/>
</dbReference>
<feature type="transmembrane region" description="Helical" evidence="10">
    <location>
        <begin position="285"/>
        <end position="310"/>
    </location>
</feature>
<dbReference type="Pfam" id="PF00015">
    <property type="entry name" value="MCPsignal"/>
    <property type="match status" value="1"/>
</dbReference>
<dbReference type="CDD" id="cd12912">
    <property type="entry name" value="PDC2_MCP_like"/>
    <property type="match status" value="1"/>
</dbReference>
<comment type="caution">
    <text evidence="13">The sequence shown here is derived from an EMBL/GenBank/DDBJ whole genome shotgun (WGS) entry which is preliminary data.</text>
</comment>
<dbReference type="CDD" id="cd06225">
    <property type="entry name" value="HAMP"/>
    <property type="match status" value="1"/>
</dbReference>